<dbReference type="EMBL" id="CAFBIY010000018">
    <property type="protein sequence ID" value="CAB4847665.1"/>
    <property type="molecule type" value="Genomic_DNA"/>
</dbReference>
<evidence type="ECO:0000259" key="3">
    <source>
        <dbReference type="PROSITE" id="PS51186"/>
    </source>
</evidence>
<dbReference type="EMBL" id="CAEZYF010000005">
    <property type="protein sequence ID" value="CAB4718410.1"/>
    <property type="molecule type" value="Genomic_DNA"/>
</dbReference>
<sequence>MHEAVRRLTAADEMAVAELEAQARDALATQRGGAVHLREQPAVVDWAGMLQRPERAVWVATIDELVVGYLELALRPDRTAEVLQAFVLPEARELGLGDGMLRAAADAARAAGCTALEGTALPGDRETKNMYERAGITARRITLWKAL</sequence>
<dbReference type="PANTHER" id="PTHR43877">
    <property type="entry name" value="AMINOALKYLPHOSPHONATE N-ACETYLTRANSFERASE-RELATED-RELATED"/>
    <property type="match status" value="1"/>
</dbReference>
<dbReference type="InterPro" id="IPR016181">
    <property type="entry name" value="Acyl_CoA_acyltransferase"/>
</dbReference>
<dbReference type="InterPro" id="IPR000182">
    <property type="entry name" value="GNAT_dom"/>
</dbReference>
<evidence type="ECO:0000313" key="8">
    <source>
        <dbReference type="EMBL" id="CAB4931142.1"/>
    </source>
</evidence>
<organism evidence="7">
    <name type="scientific">freshwater metagenome</name>
    <dbReference type="NCBI Taxonomy" id="449393"/>
    <lineage>
        <taxon>unclassified sequences</taxon>
        <taxon>metagenomes</taxon>
        <taxon>ecological metagenomes</taxon>
    </lineage>
</organism>
<dbReference type="EMBL" id="CAFAAV010000177">
    <property type="protein sequence ID" value="CAB4830354.1"/>
    <property type="molecule type" value="Genomic_DNA"/>
</dbReference>
<evidence type="ECO:0000256" key="1">
    <source>
        <dbReference type="ARBA" id="ARBA00022679"/>
    </source>
</evidence>
<dbReference type="Gene3D" id="3.40.630.30">
    <property type="match status" value="1"/>
</dbReference>
<evidence type="ECO:0000256" key="2">
    <source>
        <dbReference type="ARBA" id="ARBA00023315"/>
    </source>
</evidence>
<evidence type="ECO:0000313" key="9">
    <source>
        <dbReference type="EMBL" id="CAB5022480.1"/>
    </source>
</evidence>
<dbReference type="EMBL" id="CAFBMT010000007">
    <property type="protein sequence ID" value="CAB4931142.1"/>
    <property type="molecule type" value="Genomic_DNA"/>
</dbReference>
<dbReference type="EMBL" id="CAFBOL010000186">
    <property type="protein sequence ID" value="CAB5022480.1"/>
    <property type="molecule type" value="Genomic_DNA"/>
</dbReference>
<dbReference type="AlphaFoldDB" id="A0A6J7BRC4"/>
<dbReference type="Pfam" id="PF00583">
    <property type="entry name" value="Acetyltransf_1"/>
    <property type="match status" value="1"/>
</dbReference>
<dbReference type="GO" id="GO:0016747">
    <property type="term" value="F:acyltransferase activity, transferring groups other than amino-acyl groups"/>
    <property type="evidence" value="ECO:0007669"/>
    <property type="project" value="InterPro"/>
</dbReference>
<keyword evidence="2" id="KW-0012">Acyltransferase</keyword>
<proteinExistence type="predicted"/>
<feature type="domain" description="N-acetyltransferase" evidence="3">
    <location>
        <begin position="3"/>
        <end position="147"/>
    </location>
</feature>
<dbReference type="InterPro" id="IPR050832">
    <property type="entry name" value="Bact_Acetyltransf"/>
</dbReference>
<protein>
    <submittedName>
        <fullName evidence="7">Unannotated protein</fullName>
    </submittedName>
</protein>
<evidence type="ECO:0000313" key="4">
    <source>
        <dbReference type="EMBL" id="CAB4363754.1"/>
    </source>
</evidence>
<dbReference type="PROSITE" id="PS51186">
    <property type="entry name" value="GNAT"/>
    <property type="match status" value="1"/>
</dbReference>
<accession>A0A6J7BRC4</accession>
<dbReference type="EMBL" id="CAESGF010000007">
    <property type="protein sequence ID" value="CAB4363754.1"/>
    <property type="molecule type" value="Genomic_DNA"/>
</dbReference>
<gene>
    <name evidence="5" type="ORF">UFOPK2656_01140</name>
    <name evidence="6" type="ORF">UFOPK3099_02022</name>
    <name evidence="7" type="ORF">UFOPK3267_00525</name>
    <name evidence="8" type="ORF">UFOPK3651_01484</name>
    <name evidence="9" type="ORF">UFOPK3931_03448</name>
    <name evidence="4" type="ORF">UFOPK4189_01529</name>
</gene>
<dbReference type="PANTHER" id="PTHR43877:SF1">
    <property type="entry name" value="ACETYLTRANSFERASE"/>
    <property type="match status" value="1"/>
</dbReference>
<evidence type="ECO:0000313" key="5">
    <source>
        <dbReference type="EMBL" id="CAB4718410.1"/>
    </source>
</evidence>
<keyword evidence="1" id="KW-0808">Transferase</keyword>
<evidence type="ECO:0000313" key="7">
    <source>
        <dbReference type="EMBL" id="CAB4847665.1"/>
    </source>
</evidence>
<dbReference type="SUPFAM" id="SSF55729">
    <property type="entry name" value="Acyl-CoA N-acyltransferases (Nat)"/>
    <property type="match status" value="1"/>
</dbReference>
<evidence type="ECO:0000313" key="6">
    <source>
        <dbReference type="EMBL" id="CAB4830354.1"/>
    </source>
</evidence>
<name>A0A6J7BRC4_9ZZZZ</name>
<reference evidence="7" key="1">
    <citation type="submission" date="2020-05" db="EMBL/GenBank/DDBJ databases">
        <authorList>
            <person name="Chiriac C."/>
            <person name="Salcher M."/>
            <person name="Ghai R."/>
            <person name="Kavagutti S V."/>
        </authorList>
    </citation>
    <scope>NUCLEOTIDE SEQUENCE</scope>
</reference>